<organism evidence="2 3">
    <name type="scientific">Vitrella brassicaformis (strain CCMP3155)</name>
    <dbReference type="NCBI Taxonomy" id="1169540"/>
    <lineage>
        <taxon>Eukaryota</taxon>
        <taxon>Sar</taxon>
        <taxon>Alveolata</taxon>
        <taxon>Colpodellida</taxon>
        <taxon>Vitrellaceae</taxon>
        <taxon>Vitrella</taxon>
    </lineage>
</organism>
<gene>
    <name evidence="2" type="ORF">Vbra_5038</name>
</gene>
<dbReference type="Proteomes" id="UP000041254">
    <property type="component" value="Unassembled WGS sequence"/>
</dbReference>
<dbReference type="EMBL" id="CDMY01000253">
    <property type="protein sequence ID" value="CEL97067.1"/>
    <property type="molecule type" value="Genomic_DNA"/>
</dbReference>
<dbReference type="InParanoid" id="A0A0G4EJ77"/>
<reference evidence="2 3" key="1">
    <citation type="submission" date="2014-11" db="EMBL/GenBank/DDBJ databases">
        <authorList>
            <person name="Zhu J."/>
            <person name="Qi W."/>
            <person name="Song R."/>
        </authorList>
    </citation>
    <scope>NUCLEOTIDE SEQUENCE [LARGE SCALE GENOMIC DNA]</scope>
</reference>
<protein>
    <submittedName>
        <fullName evidence="2">Uncharacterized protein</fullName>
    </submittedName>
</protein>
<feature type="region of interest" description="Disordered" evidence="1">
    <location>
        <begin position="1"/>
        <end position="37"/>
    </location>
</feature>
<accession>A0A0G4EJ77</accession>
<evidence type="ECO:0000313" key="3">
    <source>
        <dbReference type="Proteomes" id="UP000041254"/>
    </source>
</evidence>
<dbReference type="AlphaFoldDB" id="A0A0G4EJ77"/>
<proteinExistence type="predicted"/>
<sequence length="107" mass="12023">MSLQESRMSNSGTLKRINSADKGLSLPPMSIDAPTRGPEYTRVFYSRSNAVYGSQQPSRLEPPKHGLNGRYAELLAKAGPYRYFGLKTKVDTARWIDGEKDWIDKSI</sequence>
<feature type="compositionally biased region" description="Polar residues" evidence="1">
    <location>
        <begin position="1"/>
        <end position="13"/>
    </location>
</feature>
<evidence type="ECO:0000313" key="2">
    <source>
        <dbReference type="EMBL" id="CEL97067.1"/>
    </source>
</evidence>
<evidence type="ECO:0000256" key="1">
    <source>
        <dbReference type="SAM" id="MobiDB-lite"/>
    </source>
</evidence>
<dbReference type="OrthoDB" id="410747at2759"/>
<name>A0A0G4EJ77_VITBC</name>
<keyword evidence="3" id="KW-1185">Reference proteome</keyword>
<dbReference type="PhylomeDB" id="A0A0G4EJ77"/>
<dbReference type="VEuPathDB" id="CryptoDB:Vbra_5038"/>